<evidence type="ECO:0000256" key="2">
    <source>
        <dbReference type="SAM" id="Phobius"/>
    </source>
</evidence>
<keyword evidence="2" id="KW-1133">Transmembrane helix</keyword>
<keyword evidence="2" id="KW-0472">Membrane</keyword>
<accession>A0A7R9Q865</accession>
<gene>
    <name evidence="3" type="ORF">OSB1V03_LOCUS16304</name>
</gene>
<reference evidence="3" key="1">
    <citation type="submission" date="2020-11" db="EMBL/GenBank/DDBJ databases">
        <authorList>
            <person name="Tran Van P."/>
        </authorList>
    </citation>
    <scope>NUCLEOTIDE SEQUENCE</scope>
</reference>
<feature type="compositionally biased region" description="Basic and acidic residues" evidence="1">
    <location>
        <begin position="289"/>
        <end position="303"/>
    </location>
</feature>
<dbReference type="EMBL" id="CAJPIZ010017977">
    <property type="protein sequence ID" value="CAG2116344.1"/>
    <property type="molecule type" value="Genomic_DNA"/>
</dbReference>
<dbReference type="Gene3D" id="2.110.10.10">
    <property type="entry name" value="Hemopexin-like domain"/>
    <property type="match status" value="1"/>
</dbReference>
<keyword evidence="4" id="KW-1185">Reference proteome</keyword>
<name>A0A7R9Q865_9ACAR</name>
<sequence>MNNPLCDQNIAIDSAFVDKYTDLGSDVITLFADNTVYQLTVNTTDPINPVFVYNRSQSVDEWSEGIVGPINSTIKTSAVDRNQTLYAKQIYFETLVKQPFKWIRSVLFYRKSQFHIITYDHGNGSTNWPLNHYNLIQEYQKNGNNNHTVDEIESYLSKTTAGFAFNDYFYLFAGSLVCRMNNKTIEFEDNCLTQTIAQWIGCEDNALDPTDSKYTMILILMIILVVITALIIAFITYKLWTRSAPKGYQKYKTKQKHRQTVSSDTESGNKSLNASESRDPKASMSLSSLKDKRPTDLKVKSNEESVGSVGSD</sequence>
<dbReference type="SUPFAM" id="SSF50923">
    <property type="entry name" value="Hemopexin-like domain"/>
    <property type="match status" value="1"/>
</dbReference>
<feature type="transmembrane region" description="Helical" evidence="2">
    <location>
        <begin position="214"/>
        <end position="240"/>
    </location>
</feature>
<feature type="region of interest" description="Disordered" evidence="1">
    <location>
        <begin position="251"/>
        <end position="312"/>
    </location>
</feature>
<dbReference type="EMBL" id="OC872552">
    <property type="protein sequence ID" value="CAD7635914.1"/>
    <property type="molecule type" value="Genomic_DNA"/>
</dbReference>
<evidence type="ECO:0000313" key="4">
    <source>
        <dbReference type="Proteomes" id="UP000759131"/>
    </source>
</evidence>
<protein>
    <submittedName>
        <fullName evidence="3">Uncharacterized protein</fullName>
    </submittedName>
</protein>
<dbReference type="Proteomes" id="UP000759131">
    <property type="component" value="Unassembled WGS sequence"/>
</dbReference>
<evidence type="ECO:0000313" key="3">
    <source>
        <dbReference type="EMBL" id="CAD7635914.1"/>
    </source>
</evidence>
<dbReference type="InterPro" id="IPR036375">
    <property type="entry name" value="Hemopexin-like_dom_sf"/>
</dbReference>
<evidence type="ECO:0000256" key="1">
    <source>
        <dbReference type="SAM" id="MobiDB-lite"/>
    </source>
</evidence>
<keyword evidence="2" id="KW-0812">Transmembrane</keyword>
<organism evidence="3">
    <name type="scientific">Medioppia subpectinata</name>
    <dbReference type="NCBI Taxonomy" id="1979941"/>
    <lineage>
        <taxon>Eukaryota</taxon>
        <taxon>Metazoa</taxon>
        <taxon>Ecdysozoa</taxon>
        <taxon>Arthropoda</taxon>
        <taxon>Chelicerata</taxon>
        <taxon>Arachnida</taxon>
        <taxon>Acari</taxon>
        <taxon>Acariformes</taxon>
        <taxon>Sarcoptiformes</taxon>
        <taxon>Oribatida</taxon>
        <taxon>Brachypylina</taxon>
        <taxon>Oppioidea</taxon>
        <taxon>Oppiidae</taxon>
        <taxon>Medioppia</taxon>
    </lineage>
</organism>
<dbReference type="AlphaFoldDB" id="A0A7R9Q865"/>
<proteinExistence type="predicted"/>
<feature type="compositionally biased region" description="Polar residues" evidence="1">
    <location>
        <begin position="260"/>
        <end position="275"/>
    </location>
</feature>